<dbReference type="PATRIC" id="fig|1703778.3.peg.478"/>
<feature type="binding site" evidence="7 8">
    <location>
        <position position="13"/>
    </location>
    <ligand>
        <name>S-adenosyl-L-methionine</name>
        <dbReference type="ChEBI" id="CHEBI:59789"/>
    </ligand>
</feature>
<feature type="binding site" evidence="7 8">
    <location>
        <position position="11"/>
    </location>
    <ligand>
        <name>S-adenosyl-L-methionine</name>
        <dbReference type="ChEBI" id="CHEBI:59789"/>
    </ligand>
</feature>
<dbReference type="EC" id="2.1.1.182" evidence="7"/>
<keyword evidence="6 7" id="KW-0694">RNA-binding</keyword>
<dbReference type="SMART" id="SM00650">
    <property type="entry name" value="rADc"/>
    <property type="match status" value="1"/>
</dbReference>
<evidence type="ECO:0000256" key="1">
    <source>
        <dbReference type="ARBA" id="ARBA00022490"/>
    </source>
</evidence>
<dbReference type="Gene3D" id="3.40.50.150">
    <property type="entry name" value="Vaccinia Virus protein VP39"/>
    <property type="match status" value="1"/>
</dbReference>
<feature type="domain" description="Ribosomal RNA adenine methylase transferase N-terminal" evidence="9">
    <location>
        <begin position="18"/>
        <end position="183"/>
    </location>
</feature>
<comment type="function">
    <text evidence="7">Specifically dimethylates two adjacent adenosines (A1518 and A1519) in the loop of a conserved hairpin near the 3'-end of 16S rRNA in the 30S particle. May play a critical role in biogenesis of 30S subunits.</text>
</comment>
<comment type="caution">
    <text evidence="10">The sequence shown here is derived from an EMBL/GenBank/DDBJ whole genome shotgun (WGS) entry which is preliminary data.</text>
</comment>
<evidence type="ECO:0000313" key="10">
    <source>
        <dbReference type="EMBL" id="KPL14131.1"/>
    </source>
</evidence>
<dbReference type="SUPFAM" id="SSF53335">
    <property type="entry name" value="S-adenosyl-L-methionine-dependent methyltransferases"/>
    <property type="match status" value="1"/>
</dbReference>
<dbReference type="GO" id="GO:0003723">
    <property type="term" value="F:RNA binding"/>
    <property type="evidence" value="ECO:0007669"/>
    <property type="project" value="UniProtKB-UniRule"/>
</dbReference>
<dbReference type="PROSITE" id="PS51689">
    <property type="entry name" value="SAM_RNA_A_N6_MT"/>
    <property type="match status" value="1"/>
</dbReference>
<evidence type="ECO:0000313" key="11">
    <source>
        <dbReference type="Proteomes" id="UP000050975"/>
    </source>
</evidence>
<keyword evidence="1 7" id="KW-0963">Cytoplasm</keyword>
<keyword evidence="3 7" id="KW-0489">Methyltransferase</keyword>
<proteinExistence type="inferred from homology"/>
<comment type="similarity">
    <text evidence="7">Belongs to the class I-like SAM-binding methyltransferase superfamily. rRNA adenine N(6)-methyltransferase family. RsmA subfamily.</text>
</comment>
<dbReference type="Gene3D" id="1.10.8.100">
    <property type="entry name" value="Ribosomal RNA adenine dimethylase-like, domain 2"/>
    <property type="match status" value="1"/>
</dbReference>
<gene>
    <name evidence="7" type="primary">rsmA</name>
    <name evidence="7" type="synonym">ksgA</name>
    <name evidence="10" type="ORF">AMJ74_03975</name>
</gene>
<keyword evidence="5 7" id="KW-0949">S-adenosyl-L-methionine</keyword>
<keyword evidence="4 7" id="KW-0808">Transferase</keyword>
<dbReference type="CDD" id="cd02440">
    <property type="entry name" value="AdoMet_MTases"/>
    <property type="match status" value="1"/>
</dbReference>
<evidence type="ECO:0000256" key="3">
    <source>
        <dbReference type="ARBA" id="ARBA00022603"/>
    </source>
</evidence>
<dbReference type="AlphaFoldDB" id="A0A0S8JY51"/>
<keyword evidence="2 7" id="KW-0698">rRNA processing</keyword>
<reference evidence="10 11" key="1">
    <citation type="journal article" date="2015" name="Microbiome">
        <title>Genomic resolution of linkages in carbon, nitrogen, and sulfur cycling among widespread estuary sediment bacteria.</title>
        <authorList>
            <person name="Baker B.J."/>
            <person name="Lazar C.S."/>
            <person name="Teske A.P."/>
            <person name="Dick G.J."/>
        </authorList>
    </citation>
    <scope>NUCLEOTIDE SEQUENCE [LARGE SCALE GENOMIC DNA]</scope>
    <source>
        <strain evidence="10">SM1_77</strain>
    </source>
</reference>
<dbReference type="InterPro" id="IPR001737">
    <property type="entry name" value="KsgA/Erm"/>
</dbReference>
<dbReference type="InterPro" id="IPR023165">
    <property type="entry name" value="rRNA_Ade_diMease-like_C"/>
</dbReference>
<dbReference type="Pfam" id="PF00398">
    <property type="entry name" value="RrnaAD"/>
    <property type="match status" value="1"/>
</dbReference>
<name>A0A0S8JY51_UNCW3</name>
<evidence type="ECO:0000256" key="5">
    <source>
        <dbReference type="ARBA" id="ARBA00022691"/>
    </source>
</evidence>
<organism evidence="10 11">
    <name type="scientific">candidate division WOR_3 bacterium SM1_77</name>
    <dbReference type="NCBI Taxonomy" id="1703778"/>
    <lineage>
        <taxon>Bacteria</taxon>
        <taxon>Bacteria division WOR-3</taxon>
    </lineage>
</organism>
<dbReference type="InterPro" id="IPR020598">
    <property type="entry name" value="rRNA_Ade_methylase_Trfase_N"/>
</dbReference>
<evidence type="ECO:0000256" key="6">
    <source>
        <dbReference type="ARBA" id="ARBA00022884"/>
    </source>
</evidence>
<dbReference type="HAMAP" id="MF_00607">
    <property type="entry name" value="16SrRNA_methyltr_A"/>
    <property type="match status" value="1"/>
</dbReference>
<dbReference type="EMBL" id="LJVE01000065">
    <property type="protein sequence ID" value="KPL14131.1"/>
    <property type="molecule type" value="Genomic_DNA"/>
</dbReference>
<dbReference type="PROSITE" id="PS01131">
    <property type="entry name" value="RRNA_A_DIMETH"/>
    <property type="match status" value="1"/>
</dbReference>
<comment type="subcellular location">
    <subcellularLocation>
        <location evidence="7">Cytoplasm</location>
    </subcellularLocation>
</comment>
<dbReference type="InterPro" id="IPR020596">
    <property type="entry name" value="rRNA_Ade_Mease_Trfase_CS"/>
</dbReference>
<dbReference type="GO" id="GO:0005737">
    <property type="term" value="C:cytoplasm"/>
    <property type="evidence" value="ECO:0007669"/>
    <property type="project" value="UniProtKB-SubCell"/>
</dbReference>
<comment type="catalytic activity">
    <reaction evidence="7">
        <text>adenosine(1518)/adenosine(1519) in 16S rRNA + 4 S-adenosyl-L-methionine = N(6)-dimethyladenosine(1518)/N(6)-dimethyladenosine(1519) in 16S rRNA + 4 S-adenosyl-L-homocysteine + 4 H(+)</text>
        <dbReference type="Rhea" id="RHEA:19609"/>
        <dbReference type="Rhea" id="RHEA-COMP:10232"/>
        <dbReference type="Rhea" id="RHEA-COMP:10233"/>
        <dbReference type="ChEBI" id="CHEBI:15378"/>
        <dbReference type="ChEBI" id="CHEBI:57856"/>
        <dbReference type="ChEBI" id="CHEBI:59789"/>
        <dbReference type="ChEBI" id="CHEBI:74411"/>
        <dbReference type="ChEBI" id="CHEBI:74493"/>
        <dbReference type="EC" id="2.1.1.182"/>
    </reaction>
</comment>
<evidence type="ECO:0000256" key="2">
    <source>
        <dbReference type="ARBA" id="ARBA00022552"/>
    </source>
</evidence>
<evidence type="ECO:0000256" key="4">
    <source>
        <dbReference type="ARBA" id="ARBA00022679"/>
    </source>
</evidence>
<evidence type="ECO:0000259" key="9">
    <source>
        <dbReference type="SMART" id="SM00650"/>
    </source>
</evidence>
<accession>A0A0S8JY51</accession>
<feature type="binding site" evidence="7 8">
    <location>
        <position position="37"/>
    </location>
    <ligand>
        <name>S-adenosyl-L-methionine</name>
        <dbReference type="ChEBI" id="CHEBI:59789"/>
    </ligand>
</feature>
<dbReference type="Proteomes" id="UP000050975">
    <property type="component" value="Unassembled WGS sequence"/>
</dbReference>
<dbReference type="PANTHER" id="PTHR11727">
    <property type="entry name" value="DIMETHYLADENOSINE TRANSFERASE"/>
    <property type="match status" value="1"/>
</dbReference>
<dbReference type="NCBIfam" id="TIGR00755">
    <property type="entry name" value="ksgA"/>
    <property type="match status" value="1"/>
</dbReference>
<evidence type="ECO:0000256" key="8">
    <source>
        <dbReference type="PROSITE-ProRule" id="PRU01026"/>
    </source>
</evidence>
<dbReference type="PANTHER" id="PTHR11727:SF7">
    <property type="entry name" value="DIMETHYLADENOSINE TRANSFERASE-RELATED"/>
    <property type="match status" value="1"/>
</dbReference>
<sequence>MRTKRRILGQHFLNSPRLAERVARIAKIENQVVVEIGSGKGILTRQLAKRAKKVIAVEIDSWLANYLQELGLPRVHVLNRDFLKIDLCDWGNTVVVGNIPYNITSVILRKLAENKEYVERVVFTVQKEYAVRMMAPVGSSKYGYVSIYTNHHFDVRKEFNIQARYFSPRPKVNSVVITLIPRKTGYDVAYEAKLFEFIAGVFRYRRKSLKNAIMNYGQWLPMDLDDDRFGQRPQHLSLDDYREIYRMISRAS</sequence>
<dbReference type="InterPro" id="IPR011530">
    <property type="entry name" value="rRNA_adenine_dimethylase"/>
</dbReference>
<feature type="binding site" evidence="7 8">
    <location>
        <position position="98"/>
    </location>
    <ligand>
        <name>S-adenosyl-L-methionine</name>
        <dbReference type="ChEBI" id="CHEBI:59789"/>
    </ligand>
</feature>
<protein>
    <recommendedName>
        <fullName evidence="7">Ribosomal RNA small subunit methyltransferase A</fullName>
        <ecNumber evidence="7">2.1.1.182</ecNumber>
    </recommendedName>
    <alternativeName>
        <fullName evidence="7">16S rRNA (adenine(1518)-N(6)/adenine(1519)-N(6))-dimethyltransferase</fullName>
    </alternativeName>
    <alternativeName>
        <fullName evidence="7">16S rRNA dimethyladenosine transferase</fullName>
    </alternativeName>
    <alternativeName>
        <fullName evidence="7">16S rRNA dimethylase</fullName>
    </alternativeName>
    <alternativeName>
        <fullName evidence="7">S-adenosylmethionine-6-N', N'-adenosyl(rRNA) dimethyltransferase</fullName>
    </alternativeName>
</protein>
<evidence type="ECO:0000256" key="7">
    <source>
        <dbReference type="HAMAP-Rule" id="MF_00607"/>
    </source>
</evidence>
<feature type="binding site" evidence="7 8">
    <location>
        <position position="58"/>
    </location>
    <ligand>
        <name>S-adenosyl-L-methionine</name>
        <dbReference type="ChEBI" id="CHEBI:59789"/>
    </ligand>
</feature>
<dbReference type="InterPro" id="IPR029063">
    <property type="entry name" value="SAM-dependent_MTases_sf"/>
</dbReference>
<dbReference type="GO" id="GO:0052908">
    <property type="term" value="F:16S rRNA (adenine(1518)-N(6)/adenine(1519)-N(6))-dimethyltransferase activity"/>
    <property type="evidence" value="ECO:0007669"/>
    <property type="project" value="UniProtKB-EC"/>
</dbReference>
<feature type="binding site" evidence="7 8">
    <location>
        <position position="81"/>
    </location>
    <ligand>
        <name>S-adenosyl-L-methionine</name>
        <dbReference type="ChEBI" id="CHEBI:59789"/>
    </ligand>
</feature>